<evidence type="ECO:0000313" key="3">
    <source>
        <dbReference type="Proteomes" id="UP001470230"/>
    </source>
</evidence>
<keyword evidence="3" id="KW-1185">Reference proteome</keyword>
<gene>
    <name evidence="2" type="ORF">M9Y10_039765</name>
</gene>
<evidence type="ECO:0000313" key="2">
    <source>
        <dbReference type="EMBL" id="KAK8836421.1"/>
    </source>
</evidence>
<accession>A0ABR2GRX0</accession>
<evidence type="ECO:0000256" key="1">
    <source>
        <dbReference type="SAM" id="MobiDB-lite"/>
    </source>
</evidence>
<proteinExistence type="predicted"/>
<protein>
    <submittedName>
        <fullName evidence="2">Uncharacterized protein</fullName>
    </submittedName>
</protein>
<name>A0ABR2GRX0_9EUKA</name>
<comment type="caution">
    <text evidence="2">The sequence shown here is derived from an EMBL/GenBank/DDBJ whole genome shotgun (WGS) entry which is preliminary data.</text>
</comment>
<organism evidence="2 3">
    <name type="scientific">Tritrichomonas musculus</name>
    <dbReference type="NCBI Taxonomy" id="1915356"/>
    <lineage>
        <taxon>Eukaryota</taxon>
        <taxon>Metamonada</taxon>
        <taxon>Parabasalia</taxon>
        <taxon>Tritrichomonadida</taxon>
        <taxon>Tritrichomonadidae</taxon>
        <taxon>Tritrichomonas</taxon>
    </lineage>
</organism>
<feature type="region of interest" description="Disordered" evidence="1">
    <location>
        <begin position="1"/>
        <end position="55"/>
    </location>
</feature>
<dbReference type="Proteomes" id="UP001470230">
    <property type="component" value="Unassembled WGS sequence"/>
</dbReference>
<dbReference type="EMBL" id="JAPFFF010000066">
    <property type="protein sequence ID" value="KAK8836421.1"/>
    <property type="molecule type" value="Genomic_DNA"/>
</dbReference>
<reference evidence="2 3" key="1">
    <citation type="submission" date="2024-04" db="EMBL/GenBank/DDBJ databases">
        <title>Tritrichomonas musculus Genome.</title>
        <authorList>
            <person name="Alves-Ferreira E."/>
            <person name="Grigg M."/>
            <person name="Lorenzi H."/>
            <person name="Galac M."/>
        </authorList>
    </citation>
    <scope>NUCLEOTIDE SEQUENCE [LARGE SCALE GENOMIC DNA]</scope>
    <source>
        <strain evidence="2 3">EAF2021</strain>
    </source>
</reference>
<sequence>MRLSAHLGKEENEGGHWGGSQPSGETTLAIGPSSPSSLRPAVERSNVKHTKSAPTAGVRAVTRSATVGLSAMKPRPFLSCAVPAESSMKGFLNDRSNNDKENKMHLDEHDRRKSMMLISQLIKKESIFIFAHFWVSSIINKFGIN</sequence>